<evidence type="ECO:0000259" key="2">
    <source>
        <dbReference type="Pfam" id="PF16640"/>
    </source>
</evidence>
<feature type="chain" id="PRO_5038871878" evidence="1">
    <location>
        <begin position="23"/>
        <end position="403"/>
    </location>
</feature>
<dbReference type="EMBL" id="FMZM01000007">
    <property type="protein sequence ID" value="SDD29080.1"/>
    <property type="molecule type" value="Genomic_DNA"/>
</dbReference>
<evidence type="ECO:0000256" key="1">
    <source>
        <dbReference type="SAM" id="SignalP"/>
    </source>
</evidence>
<feature type="signal peptide" evidence="1">
    <location>
        <begin position="1"/>
        <end position="22"/>
    </location>
</feature>
<dbReference type="Pfam" id="PF16640">
    <property type="entry name" value="Big_3_5"/>
    <property type="match status" value="1"/>
</dbReference>
<organism evidence="3 4">
    <name type="scientific">Nocardioides lianchengensis</name>
    <dbReference type="NCBI Taxonomy" id="1045774"/>
    <lineage>
        <taxon>Bacteria</taxon>
        <taxon>Bacillati</taxon>
        <taxon>Actinomycetota</taxon>
        <taxon>Actinomycetes</taxon>
        <taxon>Propionibacteriales</taxon>
        <taxon>Nocardioidaceae</taxon>
        <taxon>Nocardioides</taxon>
    </lineage>
</organism>
<name>A0A1G6TJ43_9ACTN</name>
<evidence type="ECO:0000313" key="4">
    <source>
        <dbReference type="Proteomes" id="UP000199034"/>
    </source>
</evidence>
<dbReference type="Proteomes" id="UP000199034">
    <property type="component" value="Unassembled WGS sequence"/>
</dbReference>
<dbReference type="Gene3D" id="2.60.40.10">
    <property type="entry name" value="Immunoglobulins"/>
    <property type="match status" value="2"/>
</dbReference>
<dbReference type="RefSeq" id="WP_170867056.1">
    <property type="nucleotide sequence ID" value="NZ_FMZM01000007.1"/>
</dbReference>
<keyword evidence="1" id="KW-0732">Signal</keyword>
<dbReference type="InterPro" id="IPR032109">
    <property type="entry name" value="Big_3_5"/>
</dbReference>
<keyword evidence="4" id="KW-1185">Reference proteome</keyword>
<protein>
    <submittedName>
        <fullName evidence="3">Ig-like domain (Group 3)</fullName>
    </submittedName>
</protein>
<proteinExistence type="predicted"/>
<evidence type="ECO:0000313" key="3">
    <source>
        <dbReference type="EMBL" id="SDD29080.1"/>
    </source>
</evidence>
<dbReference type="STRING" id="1045774.SAMN05421872_10795"/>
<feature type="domain" description="Bacterial Ig-like" evidence="2">
    <location>
        <begin position="216"/>
        <end position="303"/>
    </location>
</feature>
<gene>
    <name evidence="3" type="ORF">SAMN05421872_10795</name>
</gene>
<accession>A0A1G6TJ43</accession>
<sequence length="403" mass="40273">MQIRVKKTWAAALGLTVALSTAGGVALGAGDDDWYAGDENVTVPDHDKIAATLKLYNASGTEVTSGTASAPIAAIAAVGSPVRAGDTFGTLYAHQVRSDTAPGAWPGIQVSGTSKFSGEGAIAVPAALVNSPAVDADAPGTSTLADVAGSFTTTGGAVANVYELRLRTSSPSGGVGTSYAATYVRVDGDTWEVTDNPGEVEPDPEPVATSVAVAWPASLGYGRAATVGVTVTAASGAAKPTGAVRLLQGTRVLATATLTAAGTASLPIARTALAPGSRPLRVAYLGATDAFVASTSAVKPYTVAKAASGTPVLRITKKPTAKKAGKATVTVAVPAGLAKAGGRATVVLTKGKSVTRVVVAVRSGAASVKLPKLKKGTWSIRVDYQGDAYYLPAKSKTVKVKAK</sequence>
<dbReference type="GO" id="GO:0005975">
    <property type="term" value="P:carbohydrate metabolic process"/>
    <property type="evidence" value="ECO:0007669"/>
    <property type="project" value="UniProtKB-ARBA"/>
</dbReference>
<dbReference type="AlphaFoldDB" id="A0A1G6TJ43"/>
<reference evidence="3 4" key="1">
    <citation type="submission" date="2016-10" db="EMBL/GenBank/DDBJ databases">
        <authorList>
            <person name="de Groot N.N."/>
        </authorList>
    </citation>
    <scope>NUCLEOTIDE SEQUENCE [LARGE SCALE GENOMIC DNA]</scope>
    <source>
        <strain evidence="3 4">CGMCC 4.6858</strain>
    </source>
</reference>
<dbReference type="InterPro" id="IPR013783">
    <property type="entry name" value="Ig-like_fold"/>
</dbReference>